<name>A0A0L8IDK2_OCTBM</name>
<organism evidence="1">
    <name type="scientific">Octopus bimaculoides</name>
    <name type="common">California two-spotted octopus</name>
    <dbReference type="NCBI Taxonomy" id="37653"/>
    <lineage>
        <taxon>Eukaryota</taxon>
        <taxon>Metazoa</taxon>
        <taxon>Spiralia</taxon>
        <taxon>Lophotrochozoa</taxon>
        <taxon>Mollusca</taxon>
        <taxon>Cephalopoda</taxon>
        <taxon>Coleoidea</taxon>
        <taxon>Octopodiformes</taxon>
        <taxon>Octopoda</taxon>
        <taxon>Incirrata</taxon>
        <taxon>Octopodidae</taxon>
        <taxon>Octopus</taxon>
    </lineage>
</organism>
<protein>
    <submittedName>
        <fullName evidence="1">Uncharacterized protein</fullName>
    </submittedName>
</protein>
<evidence type="ECO:0000313" key="1">
    <source>
        <dbReference type="EMBL" id="KOF99100.1"/>
    </source>
</evidence>
<reference evidence="1" key="1">
    <citation type="submission" date="2015-07" db="EMBL/GenBank/DDBJ databases">
        <title>MeaNS - Measles Nucleotide Surveillance Program.</title>
        <authorList>
            <person name="Tran T."/>
            <person name="Druce J."/>
        </authorList>
    </citation>
    <scope>NUCLEOTIDE SEQUENCE</scope>
    <source>
        <strain evidence="1">UCB-OBI-ISO-001</strain>
        <tissue evidence="1">Gonad</tissue>
    </source>
</reference>
<gene>
    <name evidence="1" type="ORF">OCBIM_22020276mg</name>
</gene>
<proteinExistence type="predicted"/>
<dbReference type="EMBL" id="KQ416024">
    <property type="protein sequence ID" value="KOF99100.1"/>
    <property type="molecule type" value="Genomic_DNA"/>
</dbReference>
<dbReference type="AlphaFoldDB" id="A0A0L8IDK2"/>
<accession>A0A0L8IDK2</accession>
<sequence>MLRVLPAGCIITRHIISQSFYATIPRIRENSCIPTANATFPKPTRKRDGFLYCTE</sequence>